<evidence type="ECO:0000313" key="3">
    <source>
        <dbReference type="Proteomes" id="UP000467560"/>
    </source>
</evidence>
<organism evidence="2 3">
    <name type="scientific">Streptococcus mitis</name>
    <dbReference type="NCBI Taxonomy" id="28037"/>
    <lineage>
        <taxon>Bacteria</taxon>
        <taxon>Bacillati</taxon>
        <taxon>Bacillota</taxon>
        <taxon>Bacilli</taxon>
        <taxon>Lactobacillales</taxon>
        <taxon>Streptococcaceae</taxon>
        <taxon>Streptococcus</taxon>
        <taxon>Streptococcus mitis group</taxon>
    </lineage>
</organism>
<evidence type="ECO:0000259" key="1">
    <source>
        <dbReference type="SMART" id="SM00507"/>
    </source>
</evidence>
<comment type="caution">
    <text evidence="2">The sequence shown here is derived from an EMBL/GenBank/DDBJ whole genome shotgun (WGS) entry which is preliminary data.</text>
</comment>
<keyword evidence="2" id="KW-0540">Nuclease</keyword>
<dbReference type="Gene3D" id="1.10.30.50">
    <property type="match status" value="1"/>
</dbReference>
<dbReference type="SMART" id="SM00507">
    <property type="entry name" value="HNHc"/>
    <property type="match status" value="1"/>
</dbReference>
<proteinExistence type="predicted"/>
<dbReference type="RefSeq" id="WP_153225501.1">
    <property type="nucleotide sequence ID" value="NZ_WIJK01000020.1"/>
</dbReference>
<dbReference type="Proteomes" id="UP000467560">
    <property type="component" value="Unassembled WGS sequence"/>
</dbReference>
<dbReference type="EMBL" id="WIJK01000020">
    <property type="protein sequence ID" value="MQQ52736.1"/>
    <property type="molecule type" value="Genomic_DNA"/>
</dbReference>
<reference evidence="2 3" key="1">
    <citation type="submission" date="2019-10" db="EMBL/GenBank/DDBJ databases">
        <title>Streptococcus mitis of the oral and urogenital tracts.</title>
        <authorList>
            <person name="Price T."/>
            <person name="Mores C.R."/>
            <person name="Putonti C."/>
            <person name="Wolfe A.J."/>
        </authorList>
    </citation>
    <scope>NUCLEOTIDE SEQUENCE [LARGE SCALE GENOMIC DNA]</scope>
    <source>
        <strain evidence="2 3">SM16</strain>
    </source>
</reference>
<dbReference type="AlphaFoldDB" id="A0A7X1V689"/>
<evidence type="ECO:0000313" key="2">
    <source>
        <dbReference type="EMBL" id="MQQ52736.1"/>
    </source>
</evidence>
<dbReference type="GO" id="GO:0008270">
    <property type="term" value="F:zinc ion binding"/>
    <property type="evidence" value="ECO:0007669"/>
    <property type="project" value="InterPro"/>
</dbReference>
<keyword evidence="2" id="KW-0378">Hydrolase</keyword>
<accession>A0A7X1V689</accession>
<dbReference type="InterPro" id="IPR002711">
    <property type="entry name" value="HNH"/>
</dbReference>
<name>A0A7X1V689_STRMT</name>
<dbReference type="InterPro" id="IPR003615">
    <property type="entry name" value="HNH_nuc"/>
</dbReference>
<dbReference type="GO" id="GO:0003676">
    <property type="term" value="F:nucleic acid binding"/>
    <property type="evidence" value="ECO:0007669"/>
    <property type="project" value="InterPro"/>
</dbReference>
<keyword evidence="2" id="KW-0255">Endonuclease</keyword>
<dbReference type="Pfam" id="PF01844">
    <property type="entry name" value="HNH"/>
    <property type="match status" value="1"/>
</dbReference>
<sequence>MRIHGENEISRSIDVNQENDYKKYVPHLREDFKHICGYCGKPEEVTTKGFEPDHFVPDRIDSSRKLDYSNLVYSCFTCNRKKLGKWPTENKDKPNDGEVGFVDPVLKEYDTHLGRDKEGSIEFYTNIGKYMYKNAFRFDIRPMKEIWKISQLINAKKNLLEIKDKLTSEELMKYLELDKAIEELKKILFEKKE</sequence>
<gene>
    <name evidence="2" type="ORF">GEZ89_07195</name>
</gene>
<dbReference type="GO" id="GO:0004519">
    <property type="term" value="F:endonuclease activity"/>
    <property type="evidence" value="ECO:0007669"/>
    <property type="project" value="UniProtKB-KW"/>
</dbReference>
<dbReference type="CDD" id="cd00085">
    <property type="entry name" value="HNHc"/>
    <property type="match status" value="1"/>
</dbReference>
<protein>
    <submittedName>
        <fullName evidence="2">HNH endonuclease</fullName>
    </submittedName>
</protein>
<feature type="domain" description="HNH nuclease" evidence="1">
    <location>
        <begin position="27"/>
        <end position="80"/>
    </location>
</feature>